<dbReference type="PANTHER" id="PTHR31973">
    <property type="entry name" value="POLYPROTEIN, PUTATIVE-RELATED"/>
    <property type="match status" value="1"/>
</dbReference>
<evidence type="ECO:0000259" key="3">
    <source>
        <dbReference type="Pfam" id="PF10551"/>
    </source>
</evidence>
<protein>
    <recommendedName>
        <fullName evidence="5">CCHC-type domain-containing protein</fullName>
    </recommendedName>
</protein>
<dbReference type="Pfam" id="PF03108">
    <property type="entry name" value="DBD_Tnp_Mut"/>
    <property type="match status" value="1"/>
</dbReference>
<feature type="region of interest" description="Disordered" evidence="1">
    <location>
        <begin position="677"/>
        <end position="697"/>
    </location>
</feature>
<dbReference type="InterPro" id="IPR004332">
    <property type="entry name" value="Transposase_MuDR"/>
</dbReference>
<evidence type="ECO:0000313" key="4">
    <source>
        <dbReference type="EMBL" id="CAN69231.1"/>
    </source>
</evidence>
<name>A5AN76_VITVI</name>
<evidence type="ECO:0000256" key="1">
    <source>
        <dbReference type="SAM" id="MobiDB-lite"/>
    </source>
</evidence>
<dbReference type="PANTHER" id="PTHR31973:SF113">
    <property type="entry name" value="PROTEIN FAR1-RELATED SEQUENCE 5-LIKE"/>
    <property type="match status" value="1"/>
</dbReference>
<dbReference type="AlphaFoldDB" id="A5AN76"/>
<feature type="domain" description="Transposase MuDR plant" evidence="2">
    <location>
        <begin position="249"/>
        <end position="306"/>
    </location>
</feature>
<evidence type="ECO:0000259" key="2">
    <source>
        <dbReference type="Pfam" id="PF03108"/>
    </source>
</evidence>
<proteinExistence type="predicted"/>
<dbReference type="InterPro" id="IPR018289">
    <property type="entry name" value="MULE_transposase_dom"/>
</dbReference>
<dbReference type="EMBL" id="AM430592">
    <property type="protein sequence ID" value="CAN69231.1"/>
    <property type="molecule type" value="Genomic_DNA"/>
</dbReference>
<feature type="domain" description="MULE transposase" evidence="3">
    <location>
        <begin position="437"/>
        <end position="531"/>
    </location>
</feature>
<evidence type="ECO:0008006" key="5">
    <source>
        <dbReference type="Google" id="ProtNLM"/>
    </source>
</evidence>
<gene>
    <name evidence="4" type="ORF">VITISV_008803</name>
</gene>
<sequence length="751" mass="86809">MTRSNDVIDEVGIIILYKGNWVPDGNTYHFKGSEGKGITVKKNISYHELMRVMYHILQLDPIECSISMKYAFSGNIPTSPIQLRDDGDVNFFIRLNCINKLLAPLCITVDRRSKNNAKSMFMHGNGHVNDGSIESFNVVGDESITKFNYEPLERSNVVEWNMNGYAIYDDYHVLDTNLTSNVQVIENRDSSNKAAQIMEIHSIMNIKDGLMNDVPTMIEEVSNNDQDMSRIGTSDCGTNDDHIEEKQIYSSKKELQKKLYIIALKEKFEFRTIKSTTKLLVLQCVDNECKWRFRATKLGSSNFFQVMKYHPTHTYRLNMMSRDNRHASSWLVGESMRQTYQVGRQYRPKDIIGDIRNKYGVQISYDKAWRAREFAFNSIRGSPEESYDVLPSYCYMLEQKNPGTITDIVTDVDNKFKYLFMAFSACISGFRTSIRLVIAVDGTFLKSKYLGTLFVAASKDGNNQIYPLAFEIGDSENDASWEWFLTKLYDVIGHVDDLVVVSDHHGSIEKTVQKLFPHASHGVCTYHLGQNLKTNFKNVVVHKLFHDVAYVYRMSDFDTIFGIVECMNVVLKYARDLPVVRMVEKLRNLLQRWFSNCQQQALSMKTELTTWADMELHLRFNKSLGYEVEPINSWEFNVKYAWNSLISSYSKYIYPTRNNKDWVIPEDIRCRVVLPPKSRRPAGRPRKERIRSGGETKRTRCCGRCGDYGHNRKTCKRPIPLHPRDEHSCVNIVESNINIQEFSLQPVHQSL</sequence>
<dbReference type="Pfam" id="PF10551">
    <property type="entry name" value="MULE"/>
    <property type="match status" value="1"/>
</dbReference>
<feature type="compositionally biased region" description="Basic residues" evidence="1">
    <location>
        <begin position="677"/>
        <end position="689"/>
    </location>
</feature>
<reference evidence="4" key="1">
    <citation type="journal article" date="2007" name="PLoS ONE">
        <title>The first genome sequence of an elite grapevine cultivar (Pinot noir Vitis vinifera L.): coping with a highly heterozygous genome.</title>
        <authorList>
            <person name="Velasco R."/>
            <person name="Zharkikh A."/>
            <person name="Troggio M."/>
            <person name="Cartwright D.A."/>
            <person name="Cestaro A."/>
            <person name="Pruss D."/>
            <person name="Pindo M."/>
            <person name="FitzGerald L.M."/>
            <person name="Vezzulli S."/>
            <person name="Reid J."/>
            <person name="Malacarne G."/>
            <person name="Iliev D."/>
            <person name="Coppola G."/>
            <person name="Wardell B."/>
            <person name="Micheletti D."/>
            <person name="Macalma T."/>
            <person name="Facci M."/>
            <person name="Mitchell J.T."/>
            <person name="Perazzolli M."/>
            <person name="Eldredge G."/>
            <person name="Gatto P."/>
            <person name="Oyzerski R."/>
            <person name="Moretto M."/>
            <person name="Gutin N."/>
            <person name="Stefanini M."/>
            <person name="Chen Y."/>
            <person name="Segala C."/>
            <person name="Davenport C."/>
            <person name="Dematte L."/>
            <person name="Mraz A."/>
            <person name="Battilana J."/>
            <person name="Stormo K."/>
            <person name="Costa F."/>
            <person name="Tao Q."/>
            <person name="Si-Ammour A."/>
            <person name="Harkins T."/>
            <person name="Lackey A."/>
            <person name="Perbost C."/>
            <person name="Taillon B."/>
            <person name="Stella A."/>
            <person name="Solovyev V."/>
            <person name="Fawcett J.A."/>
            <person name="Sterck L."/>
            <person name="Vandepoele K."/>
            <person name="Grando S.M."/>
            <person name="Toppo S."/>
            <person name="Moser C."/>
            <person name="Lanchbury J."/>
            <person name="Bogden R."/>
            <person name="Skolnick M."/>
            <person name="Sgaramella V."/>
            <person name="Bhatnagar S.K."/>
            <person name="Fontana P."/>
            <person name="Gutin A."/>
            <person name="Van de Peer Y."/>
            <person name="Salamini F."/>
            <person name="Viola R."/>
        </authorList>
    </citation>
    <scope>NUCLEOTIDE SEQUENCE</scope>
</reference>
<organism evidence="4">
    <name type="scientific">Vitis vinifera</name>
    <name type="common">Grape</name>
    <dbReference type="NCBI Taxonomy" id="29760"/>
    <lineage>
        <taxon>Eukaryota</taxon>
        <taxon>Viridiplantae</taxon>
        <taxon>Streptophyta</taxon>
        <taxon>Embryophyta</taxon>
        <taxon>Tracheophyta</taxon>
        <taxon>Spermatophyta</taxon>
        <taxon>Magnoliopsida</taxon>
        <taxon>eudicotyledons</taxon>
        <taxon>Gunneridae</taxon>
        <taxon>Pentapetalae</taxon>
        <taxon>rosids</taxon>
        <taxon>Vitales</taxon>
        <taxon>Vitaceae</taxon>
        <taxon>Viteae</taxon>
        <taxon>Vitis</taxon>
    </lineage>
</organism>
<dbReference type="ExpressionAtlas" id="A5AN76">
    <property type="expression patterns" value="baseline and differential"/>
</dbReference>
<accession>A5AN76</accession>